<dbReference type="KEGG" id="cthd:CDO33_17835"/>
<dbReference type="PANTHER" id="PTHR42734">
    <property type="entry name" value="METAL TRANSPORT SYSTEM ATP-BINDING PROTEIN TM_0124-RELATED"/>
    <property type="match status" value="1"/>
</dbReference>
<dbReference type="InterPro" id="IPR050153">
    <property type="entry name" value="Metal_Ion_Import_ABC"/>
</dbReference>
<evidence type="ECO:0000259" key="11">
    <source>
        <dbReference type="PROSITE" id="PS50929"/>
    </source>
</evidence>
<dbReference type="Gene3D" id="3.40.50.300">
    <property type="entry name" value="P-loop containing nucleotide triphosphate hydrolases"/>
    <property type="match status" value="1"/>
</dbReference>
<feature type="transmembrane region" description="Helical" evidence="9">
    <location>
        <begin position="62"/>
        <end position="79"/>
    </location>
</feature>
<protein>
    <recommendedName>
        <fullName evidence="14">ABC transporter domain-containing protein</fullName>
    </recommendedName>
</protein>
<feature type="domain" description="ABC transporter" evidence="10">
    <location>
        <begin position="336"/>
        <end position="544"/>
    </location>
</feature>
<dbReference type="RefSeq" id="WP_103082525.1">
    <property type="nucleotide sequence ID" value="NZ_NIOI01000002.1"/>
</dbReference>
<keyword evidence="8 9" id="KW-0472">Membrane</keyword>
<evidence type="ECO:0000259" key="10">
    <source>
        <dbReference type="PROSITE" id="PS50893"/>
    </source>
</evidence>
<dbReference type="PANTHER" id="PTHR42734:SF17">
    <property type="entry name" value="METAL TRANSPORT SYSTEM ATP-BINDING PROTEIN TM_0124-RELATED"/>
    <property type="match status" value="1"/>
</dbReference>
<dbReference type="GO" id="GO:0016887">
    <property type="term" value="F:ATP hydrolysis activity"/>
    <property type="evidence" value="ECO:0007669"/>
    <property type="project" value="InterPro"/>
</dbReference>
<evidence type="ECO:0000256" key="9">
    <source>
        <dbReference type="SAM" id="Phobius"/>
    </source>
</evidence>
<comment type="subcellular location">
    <subcellularLocation>
        <location evidence="1">Cell membrane</location>
        <topology evidence="1">Multi-pass membrane protein</topology>
    </subcellularLocation>
</comment>
<dbReference type="GO" id="GO:0140359">
    <property type="term" value="F:ABC-type transporter activity"/>
    <property type="evidence" value="ECO:0007669"/>
    <property type="project" value="InterPro"/>
</dbReference>
<gene>
    <name evidence="12" type="ORF">CDQ84_14880</name>
</gene>
<feature type="transmembrane region" description="Helical" evidence="9">
    <location>
        <begin position="21"/>
        <end position="42"/>
    </location>
</feature>
<dbReference type="GO" id="GO:0005886">
    <property type="term" value="C:plasma membrane"/>
    <property type="evidence" value="ECO:0007669"/>
    <property type="project" value="UniProtKB-SubCell"/>
</dbReference>
<dbReference type="GO" id="GO:0005524">
    <property type="term" value="F:ATP binding"/>
    <property type="evidence" value="ECO:0007669"/>
    <property type="project" value="UniProtKB-KW"/>
</dbReference>
<dbReference type="PROSITE" id="PS50893">
    <property type="entry name" value="ABC_TRANSPORTER_2"/>
    <property type="match status" value="1"/>
</dbReference>
<dbReference type="InterPro" id="IPR011527">
    <property type="entry name" value="ABC1_TM_dom"/>
</dbReference>
<sequence length="544" mass="61148">MISFMVVKKMKAAADKQFKKQLYKTAIISWMLNTVFIPIPLITANIMKEIVSFATSGDLKNLLNRVAWLMGITIGWEFFKAPTGIMFNRLKALSTHKCKMILYIQFLSQPLHRLYNSEHGETIENLNDDFNTIINKKIELVPGLGSAIINAIACFSFISYHSLAIAVILVGISLVQIFPPIIVKRYLQVNYEETRKVEADLTDYIIASYRGFPTIKLYKLKEWYIRNLATIHKKYIKIGSKAEITGSLERTMSSFASNILKYGSYGIIGAMVLWNKASLESGVAAIALSGTFFFAVKAVFDTVPAITVSKVASKRLNAWFEPVTAKNTFSGKDNTIKMKEFSFSYEDKLIFDRVSAEISFNEITIVKGENGIGKSTLLKLICGLIIGYEGELSVAGAIPSEMKENELESNLFYLPQEDAIFDMTLYELYTMLTNQDEKRVRILYNAYRFGLTEETIKKSIIRDLSGGERKKGFLSIALGLDRSLILLDEPTNSLDVAAKEVFCDMIKERRAGAVIITHDDELTELADKILTVGNGGFIYEKVNI</sequence>
<dbReference type="SUPFAM" id="SSF90123">
    <property type="entry name" value="ABC transporter transmembrane region"/>
    <property type="match status" value="1"/>
</dbReference>
<dbReference type="Pfam" id="PF00005">
    <property type="entry name" value="ABC_tran"/>
    <property type="match status" value="1"/>
</dbReference>
<evidence type="ECO:0000313" key="13">
    <source>
        <dbReference type="Proteomes" id="UP000236151"/>
    </source>
</evidence>
<feature type="domain" description="ABC transmembrane type-1" evidence="11">
    <location>
        <begin position="41"/>
        <end position="307"/>
    </location>
</feature>
<keyword evidence="5" id="KW-0547">Nucleotide-binding</keyword>
<keyword evidence="4 9" id="KW-0812">Transmembrane</keyword>
<dbReference type="EMBL" id="NIOJ01000047">
    <property type="protein sequence ID" value="PNT96556.1"/>
    <property type="molecule type" value="Genomic_DNA"/>
</dbReference>
<keyword evidence="3" id="KW-0813">Transport</keyword>
<evidence type="ECO:0000256" key="5">
    <source>
        <dbReference type="ARBA" id="ARBA00022741"/>
    </source>
</evidence>
<dbReference type="SUPFAM" id="SSF52540">
    <property type="entry name" value="P-loop containing nucleoside triphosphate hydrolases"/>
    <property type="match status" value="1"/>
</dbReference>
<comment type="similarity">
    <text evidence="2">Belongs to the ABC transporter superfamily.</text>
</comment>
<proteinExistence type="inferred from homology"/>
<keyword evidence="6" id="KW-0067">ATP-binding</keyword>
<evidence type="ECO:0000256" key="1">
    <source>
        <dbReference type="ARBA" id="ARBA00004651"/>
    </source>
</evidence>
<comment type="caution">
    <text evidence="12">The sequence shown here is derived from an EMBL/GenBank/DDBJ whole genome shotgun (WGS) entry which is preliminary data.</text>
</comment>
<keyword evidence="13" id="KW-1185">Reference proteome</keyword>
<evidence type="ECO:0000256" key="8">
    <source>
        <dbReference type="ARBA" id="ARBA00023136"/>
    </source>
</evidence>
<accession>A0A2K2F9B6</accession>
<dbReference type="InterPro" id="IPR027417">
    <property type="entry name" value="P-loop_NTPase"/>
</dbReference>
<dbReference type="Pfam" id="PF00664">
    <property type="entry name" value="ABC_membrane"/>
    <property type="match status" value="1"/>
</dbReference>
<reference evidence="12 13" key="1">
    <citation type="submission" date="2017-06" db="EMBL/GenBank/DDBJ databases">
        <title>Investigating the central metabolism of Clostridium thermosuccinogenes.</title>
        <authorList>
            <person name="Koendjbiharie J.G."/>
            <person name="van Kranenburg R."/>
        </authorList>
    </citation>
    <scope>NUCLEOTIDE SEQUENCE [LARGE SCALE GENOMIC DNA]</scope>
    <source>
        <strain evidence="12 13">DSM 5806</strain>
    </source>
</reference>
<evidence type="ECO:0000256" key="7">
    <source>
        <dbReference type="ARBA" id="ARBA00022989"/>
    </source>
</evidence>
<dbReference type="InterPro" id="IPR003439">
    <property type="entry name" value="ABC_transporter-like_ATP-bd"/>
</dbReference>
<dbReference type="PROSITE" id="PS50929">
    <property type="entry name" value="ABC_TM1F"/>
    <property type="match status" value="1"/>
</dbReference>
<evidence type="ECO:0000256" key="4">
    <source>
        <dbReference type="ARBA" id="ARBA00022692"/>
    </source>
</evidence>
<name>A0A2K2F9B6_9CLOT</name>
<dbReference type="InterPro" id="IPR036640">
    <property type="entry name" value="ABC1_TM_sf"/>
</dbReference>
<dbReference type="InterPro" id="IPR003593">
    <property type="entry name" value="AAA+_ATPase"/>
</dbReference>
<dbReference type="Proteomes" id="UP000236151">
    <property type="component" value="Unassembled WGS sequence"/>
</dbReference>
<organism evidence="12 13">
    <name type="scientific">Clostridium thermosuccinogenes</name>
    <dbReference type="NCBI Taxonomy" id="84032"/>
    <lineage>
        <taxon>Bacteria</taxon>
        <taxon>Bacillati</taxon>
        <taxon>Bacillota</taxon>
        <taxon>Clostridia</taxon>
        <taxon>Eubacteriales</taxon>
        <taxon>Clostridiaceae</taxon>
        <taxon>Clostridium</taxon>
    </lineage>
</organism>
<dbReference type="SMART" id="SM00382">
    <property type="entry name" value="AAA"/>
    <property type="match status" value="1"/>
</dbReference>
<evidence type="ECO:0000313" key="12">
    <source>
        <dbReference type="EMBL" id="PNT96556.1"/>
    </source>
</evidence>
<dbReference type="Gene3D" id="1.20.1560.10">
    <property type="entry name" value="ABC transporter type 1, transmembrane domain"/>
    <property type="match status" value="1"/>
</dbReference>
<evidence type="ECO:0008006" key="14">
    <source>
        <dbReference type="Google" id="ProtNLM"/>
    </source>
</evidence>
<evidence type="ECO:0000256" key="3">
    <source>
        <dbReference type="ARBA" id="ARBA00022448"/>
    </source>
</evidence>
<dbReference type="AlphaFoldDB" id="A0A2K2F9B6"/>
<keyword evidence="7 9" id="KW-1133">Transmembrane helix</keyword>
<evidence type="ECO:0000256" key="2">
    <source>
        <dbReference type="ARBA" id="ARBA00005417"/>
    </source>
</evidence>
<evidence type="ECO:0000256" key="6">
    <source>
        <dbReference type="ARBA" id="ARBA00022840"/>
    </source>
</evidence>
<feature type="transmembrane region" description="Helical" evidence="9">
    <location>
        <begin position="164"/>
        <end position="183"/>
    </location>
</feature>